<evidence type="ECO:0000313" key="1">
    <source>
        <dbReference type="EMBL" id="ADY27329.1"/>
    </source>
</evidence>
<gene>
    <name evidence="1" type="ordered locus">Deipr_2201</name>
</gene>
<dbReference type="Proteomes" id="UP000007718">
    <property type="component" value="Plasmid pDEIPR01"/>
</dbReference>
<accession>F0RPM3</accession>
<dbReference type="OrthoDB" id="9864042at2"/>
<dbReference type="HOGENOM" id="CLU_1033353_0_0_0"/>
<keyword evidence="1" id="KW-0614">Plasmid</keyword>
<organism evidence="1 2">
    <name type="scientific">Deinococcus proteolyticus (strain ATCC 35074 / DSM 20540 / JCM 6276 / NBRC 101906 / NCIMB 13154 / VKM Ac-1939 / CCM 2703 / MRP)</name>
    <dbReference type="NCBI Taxonomy" id="693977"/>
    <lineage>
        <taxon>Bacteria</taxon>
        <taxon>Thermotogati</taxon>
        <taxon>Deinococcota</taxon>
        <taxon>Deinococci</taxon>
        <taxon>Deinococcales</taxon>
        <taxon>Deinococcaceae</taxon>
        <taxon>Deinococcus</taxon>
    </lineage>
</organism>
<proteinExistence type="predicted"/>
<evidence type="ECO:0000313" key="2">
    <source>
        <dbReference type="Proteomes" id="UP000007718"/>
    </source>
</evidence>
<dbReference type="KEGG" id="dpt:Deipr_2201"/>
<dbReference type="RefSeq" id="WP_013623061.1">
    <property type="nucleotide sequence ID" value="NC_015169.1"/>
</dbReference>
<reference evidence="1 2" key="1">
    <citation type="submission" date="2011-02" db="EMBL/GenBank/DDBJ databases">
        <title>The complete sequence of plasmid1 of Deinococcus proteolyticus DSM 20540.</title>
        <authorList>
            <consortium name="US DOE Joint Genome Institute (JGI-PGF)"/>
            <person name="Lucas S."/>
            <person name="Copeland A."/>
            <person name="Lapidus A."/>
            <person name="Bruce D."/>
            <person name="Goodwin L."/>
            <person name="Pitluck S."/>
            <person name="Kyrpides N."/>
            <person name="Mavromatis K."/>
            <person name="Pagani I."/>
            <person name="Ivanova N."/>
            <person name="Ovchinnikova G."/>
            <person name="Zeytun A."/>
            <person name="Detter J.C."/>
            <person name="Han C."/>
            <person name="Land M."/>
            <person name="Hauser L."/>
            <person name="Markowitz V."/>
            <person name="Cheng J.-F."/>
            <person name="Hugenholtz P."/>
            <person name="Woyke T."/>
            <person name="Wu D."/>
            <person name="Pukall R."/>
            <person name="Steenblock K."/>
            <person name="Brambilla E."/>
            <person name="Klenk H.-P."/>
            <person name="Eisen J.A."/>
        </authorList>
    </citation>
    <scope>NUCLEOTIDE SEQUENCE [LARGE SCALE GENOMIC DNA]</scope>
    <source>
        <strain evidence="2">ATCC 35074 / DSM 20540 / JCM 6276 / NBRC 101906 / NCIMB 13154 / VKM Ac-1939 / CCM 2703 / MRP</strain>
        <plasmid evidence="2">Plasmid pDEIPR01</plasmid>
    </source>
</reference>
<sequence>MNTANSRPALALARTLDLSVPSNQLAAGGALAGLLLGRLSGQSWAGSLRTGAGAFAAWATARELDPDHAQSAAAALAAELLLGLADSPESDLAALEELLAAFLALGSLRLLSATVGVAPTLPEQLALGGGALAAGTTNHKAAALVPGAALLLSHTRGDDLGPQEPWTGVGALVAGLLPTLLAASERDSLPARLAAMAALVVAPAAVNIEEVSARNDLDTAQIAQERVKSSRLLSTGAVALGLIAGGSRGLRPLSAACAGVGLWMLAGRAGTK</sequence>
<dbReference type="EMBL" id="CP002537">
    <property type="protein sequence ID" value="ADY27329.1"/>
    <property type="molecule type" value="Genomic_DNA"/>
</dbReference>
<dbReference type="AlphaFoldDB" id="F0RPM3"/>
<name>F0RPM3_DEIPM</name>
<keyword evidence="2" id="KW-1185">Reference proteome</keyword>
<protein>
    <submittedName>
        <fullName evidence="1">Uncharacterized protein</fullName>
    </submittedName>
</protein>
<geneLocation type="plasmid" evidence="1 2">
    <name>pDEIPR01</name>
</geneLocation>